<gene>
    <name evidence="4" type="ORF">BACCOPRO_03346</name>
</gene>
<feature type="region of interest" description="Disordered" evidence="1">
    <location>
        <begin position="399"/>
        <end position="420"/>
    </location>
</feature>
<feature type="region of interest" description="Disordered" evidence="1">
    <location>
        <begin position="27"/>
        <end position="95"/>
    </location>
</feature>
<organism evidence="4 5">
    <name type="scientific">Phocaeicola coprophilus DSM 18228 = JCM 13818</name>
    <dbReference type="NCBI Taxonomy" id="547042"/>
    <lineage>
        <taxon>Bacteria</taxon>
        <taxon>Pseudomonadati</taxon>
        <taxon>Bacteroidota</taxon>
        <taxon>Bacteroidia</taxon>
        <taxon>Bacteroidales</taxon>
        <taxon>Bacteroidaceae</taxon>
        <taxon>Phocaeicola</taxon>
    </lineage>
</organism>
<keyword evidence="2" id="KW-0732">Signal</keyword>
<proteinExistence type="predicted"/>
<evidence type="ECO:0000256" key="2">
    <source>
        <dbReference type="SAM" id="SignalP"/>
    </source>
</evidence>
<dbReference type="PANTHER" id="PTHR35339">
    <property type="entry name" value="LINALOOL DEHYDRATASE_ISOMERASE DOMAIN-CONTAINING PROTEIN"/>
    <property type="match status" value="1"/>
</dbReference>
<evidence type="ECO:0000313" key="4">
    <source>
        <dbReference type="EMBL" id="EEF77823.1"/>
    </source>
</evidence>
<dbReference type="InterPro" id="IPR049349">
    <property type="entry name" value="DUF2264_N"/>
</dbReference>
<dbReference type="EMBL" id="ACBW01000212">
    <property type="protein sequence ID" value="EEF77823.1"/>
    <property type="molecule type" value="Genomic_DNA"/>
</dbReference>
<evidence type="ECO:0000256" key="1">
    <source>
        <dbReference type="SAM" id="MobiDB-lite"/>
    </source>
</evidence>
<feature type="compositionally biased region" description="Basic and acidic residues" evidence="1">
    <location>
        <begin position="86"/>
        <end position="95"/>
    </location>
</feature>
<comment type="caution">
    <text evidence="4">The sequence shown here is derived from an EMBL/GenBank/DDBJ whole genome shotgun (WGS) entry which is preliminary data.</text>
</comment>
<evidence type="ECO:0000313" key="5">
    <source>
        <dbReference type="Proteomes" id="UP000014073"/>
    </source>
</evidence>
<dbReference type="Proteomes" id="UP000014073">
    <property type="component" value="Unassembled WGS sequence"/>
</dbReference>
<reference evidence="4 5" key="1">
    <citation type="submission" date="2008-12" db="EMBL/GenBank/DDBJ databases">
        <authorList>
            <person name="Fulton L."/>
            <person name="Clifton S."/>
            <person name="Fulton B."/>
            <person name="Xu J."/>
            <person name="Minx P."/>
            <person name="Pepin K.H."/>
            <person name="Johnson M."/>
            <person name="Bhonagiri V."/>
            <person name="Nash W.E."/>
            <person name="Mardis E.R."/>
            <person name="Wilson R.K."/>
        </authorList>
    </citation>
    <scope>NUCLEOTIDE SEQUENCE [LARGE SCALE GENOMIC DNA]</scope>
    <source>
        <strain evidence="4 5">DSM 18228</strain>
    </source>
</reference>
<protein>
    <recommendedName>
        <fullName evidence="3">DUF2264 domain-containing protein</fullName>
    </recommendedName>
</protein>
<feature type="chain" id="PRO_5004486232" description="DUF2264 domain-containing protein" evidence="2">
    <location>
        <begin position="30"/>
        <end position="420"/>
    </location>
</feature>
<dbReference type="Pfam" id="PF10022">
    <property type="entry name" value="DUF2264"/>
    <property type="match status" value="1"/>
</dbReference>
<dbReference type="AlphaFoldDB" id="S0FBH9"/>
<feature type="domain" description="DUF2264" evidence="3">
    <location>
        <begin position="98"/>
        <end position="398"/>
    </location>
</feature>
<dbReference type="HOGENOM" id="CLU_028269_2_0_10"/>
<sequence length="420" mass="47395">MKKNQTLTSRIRTFLLVLLACTMTGNVQARTPNNSSPSPRPAVGRPLLPHRPACAGKHEQGRTPEEHAAGVEPHLGRTRQAGGLHGDLRPPDGRHLPLALAARRRHPEGRRRSQLRQWALKAYRNAVDPASPDCLLWKGPTQILVDAAYLAESFLRAPEATWKQLDKETQQRYIQRFKELRVIRPAYNNWLLFRAMTEAFLMSIGEEADQYALTVAVNKINEWYLSDGWYSDGPEMALDYYNSYVIHPMYIEVLETCKACGFWTPVTPQLAVRRMQRFNVFLERLISPEGTYPAFGRSVVYRMGAFQTMAMAAWKYGLPEGISNGQVRSALTAVMKNMFAVEGNFNSSGFLQLGFAGHQPGLANYYTNNGSLYMTSLVFMPLGLPADHPFWTDPAEPWTSQKAWSGQPFPIDGHHSLRTE</sequence>
<name>S0FBH9_9BACT</name>
<accession>S0FBH9</accession>
<feature type="signal peptide" evidence="2">
    <location>
        <begin position="1"/>
        <end position="29"/>
    </location>
</feature>
<feature type="compositionally biased region" description="Basic and acidic residues" evidence="1">
    <location>
        <begin position="56"/>
        <end position="69"/>
    </location>
</feature>
<keyword evidence="5" id="KW-1185">Reference proteome</keyword>
<dbReference type="eggNOG" id="COG4289">
    <property type="taxonomic scope" value="Bacteria"/>
</dbReference>
<dbReference type="InterPro" id="IPR016624">
    <property type="entry name" value="UCP014753"/>
</dbReference>
<dbReference type="STRING" id="547042.BACCOPRO_03346"/>
<dbReference type="PANTHER" id="PTHR35339:SF3">
    <property type="entry name" value="DUF2264 DOMAIN-CONTAINING PROTEIN"/>
    <property type="match status" value="1"/>
</dbReference>
<evidence type="ECO:0000259" key="3">
    <source>
        <dbReference type="Pfam" id="PF10022"/>
    </source>
</evidence>